<sequence>MDSLVFDPKDKIPMSPPFSAYIVFIACLAMLFILCRRSTISINGLHDNLQLFVFSIINKMQNGVLSWFRPTINGDTIRVTSYSYGIPRYII</sequence>
<feature type="transmembrane region" description="Helical" evidence="1">
    <location>
        <begin position="18"/>
        <end position="35"/>
    </location>
</feature>
<evidence type="ECO:0000256" key="1">
    <source>
        <dbReference type="SAM" id="Phobius"/>
    </source>
</evidence>
<organism evidence="2">
    <name type="scientific">viral metagenome</name>
    <dbReference type="NCBI Taxonomy" id="1070528"/>
    <lineage>
        <taxon>unclassified sequences</taxon>
        <taxon>metagenomes</taxon>
        <taxon>organismal metagenomes</taxon>
    </lineage>
</organism>
<dbReference type="EMBL" id="MN740059">
    <property type="protein sequence ID" value="QHT86140.1"/>
    <property type="molecule type" value="Genomic_DNA"/>
</dbReference>
<dbReference type="AlphaFoldDB" id="A0A6C0I0K9"/>
<accession>A0A6C0I0K9</accession>
<keyword evidence="1" id="KW-0812">Transmembrane</keyword>
<keyword evidence="1" id="KW-0472">Membrane</keyword>
<protein>
    <submittedName>
        <fullName evidence="2">Uncharacterized protein</fullName>
    </submittedName>
</protein>
<reference evidence="2" key="1">
    <citation type="journal article" date="2020" name="Nature">
        <title>Giant virus diversity and host interactions through global metagenomics.</title>
        <authorList>
            <person name="Schulz F."/>
            <person name="Roux S."/>
            <person name="Paez-Espino D."/>
            <person name="Jungbluth S."/>
            <person name="Walsh D.A."/>
            <person name="Denef V.J."/>
            <person name="McMahon K.D."/>
            <person name="Konstantinidis K.T."/>
            <person name="Eloe-Fadrosh E.A."/>
            <person name="Kyrpides N.C."/>
            <person name="Woyke T."/>
        </authorList>
    </citation>
    <scope>NUCLEOTIDE SEQUENCE</scope>
    <source>
        <strain evidence="2">GVMAG-M-3300023184-184</strain>
    </source>
</reference>
<proteinExistence type="predicted"/>
<evidence type="ECO:0000313" key="2">
    <source>
        <dbReference type="EMBL" id="QHT86140.1"/>
    </source>
</evidence>
<name>A0A6C0I0K9_9ZZZZ</name>
<keyword evidence="1" id="KW-1133">Transmembrane helix</keyword>